<comment type="pathway">
    <text evidence="4">Amino-acid biosynthesis; L-valine biosynthesis; L-valine from pyruvate: step 4/4.</text>
</comment>
<dbReference type="CDD" id="cd01558">
    <property type="entry name" value="D-AAT_like"/>
    <property type="match status" value="1"/>
</dbReference>
<dbReference type="InterPro" id="IPR036038">
    <property type="entry name" value="Aminotransferase-like"/>
</dbReference>
<name>A0A2N9VYV1_9HYPH</name>
<dbReference type="InterPro" id="IPR043132">
    <property type="entry name" value="BCAT-like_C"/>
</dbReference>
<comment type="pathway">
    <text evidence="5">Amino-acid biosynthesis; L-leucine biosynthesis; L-leucine from 3-methyl-2-oxobutanoate: step 4/4.</text>
</comment>
<comment type="catalytic activity">
    <reaction evidence="13">
        <text>L-leucine + 2-oxoglutarate = 4-methyl-2-oxopentanoate + L-glutamate</text>
        <dbReference type="Rhea" id="RHEA:18321"/>
        <dbReference type="ChEBI" id="CHEBI:16810"/>
        <dbReference type="ChEBI" id="CHEBI:17865"/>
        <dbReference type="ChEBI" id="CHEBI:29985"/>
        <dbReference type="ChEBI" id="CHEBI:57427"/>
        <dbReference type="EC" id="2.6.1.42"/>
    </reaction>
</comment>
<proteinExistence type="inferred from homology"/>
<evidence type="ECO:0000256" key="10">
    <source>
        <dbReference type="ARBA" id="ARBA00023304"/>
    </source>
</evidence>
<sequence length="302" mass="33110">MSGISSARIAYLDGRYLPIEEARIPIFDRGYNLGDGIYEVTAFVGRRMVDFDAHLSRLRSSLEHINIKVDLDFADWQAIHHRLIDANTIETGTVYIQVTRGVMERDFVPTKDLSPTILGIVQPKPLDSDPRLDSGISAALVEDLRWKRRDIKSTSLLAQVLAKSRAHAVGAGEAILHEGGIVTEGGSTTVFGVDRDGVVWTHPLGPTILPGITRKRVIALAEELGLPVTEEPITVSALRQMSEVFLTGATFFVIPVVEIDTQPVADRKPGAVTLRLQKAYRDYARSGDTATNVLTGDCERTP</sequence>
<dbReference type="EMBL" id="MZMT01000028">
    <property type="protein sequence ID" value="PIO44669.1"/>
    <property type="molecule type" value="Genomic_DNA"/>
</dbReference>
<dbReference type="Gene3D" id="3.20.10.10">
    <property type="entry name" value="D-amino Acid Aminotransferase, subunit A, domain 2"/>
    <property type="match status" value="1"/>
</dbReference>
<protein>
    <recommendedName>
        <fullName evidence="8">Probable branched-chain-amino-acid aminotransferase</fullName>
        <ecNumber evidence="7">2.6.1.42</ecNumber>
    </recommendedName>
</protein>
<keyword evidence="10" id="KW-0028">Amino-acid biosynthesis</keyword>
<organism evidence="14 15">
    <name type="scientific">Phyllobacterium zundukense</name>
    <dbReference type="NCBI Taxonomy" id="1867719"/>
    <lineage>
        <taxon>Bacteria</taxon>
        <taxon>Pseudomonadati</taxon>
        <taxon>Pseudomonadota</taxon>
        <taxon>Alphaproteobacteria</taxon>
        <taxon>Hyphomicrobiales</taxon>
        <taxon>Phyllobacteriaceae</taxon>
        <taxon>Phyllobacterium</taxon>
    </lineage>
</organism>
<dbReference type="InterPro" id="IPR001544">
    <property type="entry name" value="Aminotrans_IV"/>
</dbReference>
<keyword evidence="15" id="KW-1185">Reference proteome</keyword>
<comment type="pathway">
    <text evidence="3">Amino-acid biosynthesis; L-isoleucine biosynthesis; L-isoleucine from 2-oxobutanoate: step 4/4.</text>
</comment>
<dbReference type="Pfam" id="PF01063">
    <property type="entry name" value="Aminotran_4"/>
    <property type="match status" value="1"/>
</dbReference>
<evidence type="ECO:0000313" key="14">
    <source>
        <dbReference type="EMBL" id="PIO44669.1"/>
    </source>
</evidence>
<dbReference type="GO" id="GO:0005829">
    <property type="term" value="C:cytosol"/>
    <property type="evidence" value="ECO:0007669"/>
    <property type="project" value="TreeGrafter"/>
</dbReference>
<reference evidence="15" key="1">
    <citation type="journal article" date="2017" name="Int J Environ Stud">
        <title>Does the Miocene-Pliocene relict legume Oxytropis triphylla form nitrogen-fixing nodules with a combination of bacterial strains?</title>
        <authorList>
            <person name="Safronova V."/>
            <person name="Belimov A."/>
            <person name="Sazanova A."/>
            <person name="Kuznetsova I."/>
            <person name="Popova J."/>
            <person name="Andronov E."/>
            <person name="Verkhozina A."/>
            <person name="Tikhonovich I."/>
        </authorList>
    </citation>
    <scope>NUCLEOTIDE SEQUENCE [LARGE SCALE GENOMIC DNA]</scope>
    <source>
        <strain evidence="15">Tri-38</strain>
    </source>
</reference>
<dbReference type="AlphaFoldDB" id="A0A2N9VYV1"/>
<keyword evidence="9" id="KW-0663">Pyridoxal phosphate</keyword>
<evidence type="ECO:0000256" key="12">
    <source>
        <dbReference type="ARBA" id="ARBA00048798"/>
    </source>
</evidence>
<dbReference type="GO" id="GO:0004084">
    <property type="term" value="F:branched-chain-amino-acid transaminase activity"/>
    <property type="evidence" value="ECO:0007669"/>
    <property type="project" value="UniProtKB-EC"/>
</dbReference>
<evidence type="ECO:0000256" key="3">
    <source>
        <dbReference type="ARBA" id="ARBA00004824"/>
    </source>
</evidence>
<evidence type="ECO:0000313" key="15">
    <source>
        <dbReference type="Proteomes" id="UP000232163"/>
    </source>
</evidence>
<evidence type="ECO:0000256" key="9">
    <source>
        <dbReference type="ARBA" id="ARBA00022898"/>
    </source>
</evidence>
<comment type="catalytic activity">
    <reaction evidence="12">
        <text>L-isoleucine + 2-oxoglutarate = (S)-3-methyl-2-oxopentanoate + L-glutamate</text>
        <dbReference type="Rhea" id="RHEA:24801"/>
        <dbReference type="ChEBI" id="CHEBI:16810"/>
        <dbReference type="ChEBI" id="CHEBI:29985"/>
        <dbReference type="ChEBI" id="CHEBI:35146"/>
        <dbReference type="ChEBI" id="CHEBI:58045"/>
        <dbReference type="EC" id="2.6.1.42"/>
    </reaction>
</comment>
<dbReference type="GO" id="GO:0008652">
    <property type="term" value="P:amino acid biosynthetic process"/>
    <property type="evidence" value="ECO:0007669"/>
    <property type="project" value="UniProtKB-ARBA"/>
</dbReference>
<comment type="function">
    <text evidence="2">Acts on leucine, isoleucine and valine.</text>
</comment>
<comment type="catalytic activity">
    <reaction evidence="11">
        <text>L-valine + 2-oxoglutarate = 3-methyl-2-oxobutanoate + L-glutamate</text>
        <dbReference type="Rhea" id="RHEA:24813"/>
        <dbReference type="ChEBI" id="CHEBI:11851"/>
        <dbReference type="ChEBI" id="CHEBI:16810"/>
        <dbReference type="ChEBI" id="CHEBI:29985"/>
        <dbReference type="ChEBI" id="CHEBI:57762"/>
        <dbReference type="EC" id="2.6.1.42"/>
    </reaction>
</comment>
<dbReference type="PANTHER" id="PTHR42743">
    <property type="entry name" value="AMINO-ACID AMINOTRANSFERASE"/>
    <property type="match status" value="1"/>
</dbReference>
<evidence type="ECO:0000256" key="7">
    <source>
        <dbReference type="ARBA" id="ARBA00013053"/>
    </source>
</evidence>
<evidence type="ECO:0000256" key="1">
    <source>
        <dbReference type="ARBA" id="ARBA00001933"/>
    </source>
</evidence>
<keyword evidence="10" id="KW-0100">Branched-chain amino acid biosynthesis</keyword>
<dbReference type="Gene3D" id="3.30.470.10">
    <property type="match status" value="1"/>
</dbReference>
<dbReference type="EC" id="2.6.1.42" evidence="7"/>
<evidence type="ECO:0000256" key="11">
    <source>
        <dbReference type="ARBA" id="ARBA00048212"/>
    </source>
</evidence>
<evidence type="ECO:0000256" key="6">
    <source>
        <dbReference type="ARBA" id="ARBA00009320"/>
    </source>
</evidence>
<dbReference type="PANTHER" id="PTHR42743:SF10">
    <property type="entry name" value="D-ALANINE AMINOTRANSFERASE"/>
    <property type="match status" value="1"/>
</dbReference>
<dbReference type="OrthoDB" id="9805628at2"/>
<dbReference type="FunFam" id="3.20.10.10:FF:000002">
    <property type="entry name" value="D-alanine aminotransferase"/>
    <property type="match status" value="1"/>
</dbReference>
<gene>
    <name evidence="14" type="ORF">B5P45_12520</name>
</gene>
<evidence type="ECO:0000256" key="13">
    <source>
        <dbReference type="ARBA" id="ARBA00049229"/>
    </source>
</evidence>
<comment type="similarity">
    <text evidence="6">Belongs to the class-IV pyridoxal-phosphate-dependent aminotransferase family.</text>
</comment>
<dbReference type="KEGG" id="pht:BLM14_26365"/>
<dbReference type="SUPFAM" id="SSF56752">
    <property type="entry name" value="D-aminoacid aminotransferase-like PLP-dependent enzymes"/>
    <property type="match status" value="1"/>
</dbReference>
<dbReference type="Proteomes" id="UP000232163">
    <property type="component" value="Unassembled WGS sequence"/>
</dbReference>
<dbReference type="InterPro" id="IPR050571">
    <property type="entry name" value="Class-IV_PLP-Dep_Aminotrnsfr"/>
</dbReference>
<comment type="caution">
    <text evidence="14">The sequence shown here is derived from an EMBL/GenBank/DDBJ whole genome shotgun (WGS) entry which is preliminary data.</text>
</comment>
<evidence type="ECO:0000256" key="2">
    <source>
        <dbReference type="ARBA" id="ARBA00003109"/>
    </source>
</evidence>
<evidence type="ECO:0000256" key="4">
    <source>
        <dbReference type="ARBA" id="ARBA00004931"/>
    </source>
</evidence>
<evidence type="ECO:0000256" key="5">
    <source>
        <dbReference type="ARBA" id="ARBA00005072"/>
    </source>
</evidence>
<accession>A0A2N9VYV1</accession>
<dbReference type="InterPro" id="IPR043131">
    <property type="entry name" value="BCAT-like_N"/>
</dbReference>
<comment type="cofactor">
    <cofactor evidence="1">
        <name>pyridoxal 5'-phosphate</name>
        <dbReference type="ChEBI" id="CHEBI:597326"/>
    </cofactor>
</comment>
<evidence type="ECO:0000256" key="8">
    <source>
        <dbReference type="ARBA" id="ARBA00014472"/>
    </source>
</evidence>
<dbReference type="GO" id="GO:0009082">
    <property type="term" value="P:branched-chain amino acid biosynthetic process"/>
    <property type="evidence" value="ECO:0007669"/>
    <property type="project" value="UniProtKB-KW"/>
</dbReference>